<proteinExistence type="predicted"/>
<gene>
    <name evidence="4" type="ORF">ACFOEX_11760</name>
</gene>
<evidence type="ECO:0000313" key="4">
    <source>
        <dbReference type="EMBL" id="MFC3267020.1"/>
    </source>
</evidence>
<accession>A0ABV7LH55</accession>
<feature type="transmembrane region" description="Helical" evidence="2">
    <location>
        <begin position="129"/>
        <end position="147"/>
    </location>
</feature>
<keyword evidence="2" id="KW-0472">Membrane</keyword>
<dbReference type="PROSITE" id="PS50930">
    <property type="entry name" value="HTH_LYTTR"/>
    <property type="match status" value="1"/>
</dbReference>
<protein>
    <submittedName>
        <fullName evidence="4">LytTR family DNA-binding domain-containing protein</fullName>
    </submittedName>
</protein>
<comment type="caution">
    <text evidence="4">The sequence shown here is derived from an EMBL/GenBank/DDBJ whole genome shotgun (WGS) entry which is preliminary data.</text>
</comment>
<evidence type="ECO:0000256" key="2">
    <source>
        <dbReference type="SAM" id="Phobius"/>
    </source>
</evidence>
<feature type="domain" description="HTH LytTR-type" evidence="3">
    <location>
        <begin position="213"/>
        <end position="295"/>
    </location>
</feature>
<sequence>MRGLRDLFAGCSALQFAKRELQELLQARTFWALVAAGSVILGVTGPFGTWRTTPFPVRLGYWAAMLVVTYVTGHGVVAALRGLWRGERPPGHAAWALFGAAAGLPVTAVVILFNAAASGWPRPRAAVELAAAVVTVSAVTSLLVAMFQRRLAGQGAGATAPPAAAPPENRATAQGGPPAAAGGAAQAGPPAPAPRILPPLPPEARGRLSHMTMQDHYVEVRTDRGGALVLMRFSDAIAETEGVPGLRLHRSHWAAQDMIVALTRADGRLAARMRDGTLLPVSRSRAAAARAAGAGGAGGPQQAG</sequence>
<keyword evidence="2" id="KW-0812">Transmembrane</keyword>
<name>A0ABV7LH55_9HYPH</name>
<dbReference type="Pfam" id="PF04397">
    <property type="entry name" value="LytTR"/>
    <property type="match status" value="1"/>
</dbReference>
<keyword evidence="5" id="KW-1185">Reference proteome</keyword>
<organism evidence="4 5">
    <name type="scientific">Camelimonas abortus</name>
    <dbReference type="NCBI Taxonomy" id="1017184"/>
    <lineage>
        <taxon>Bacteria</taxon>
        <taxon>Pseudomonadati</taxon>
        <taxon>Pseudomonadota</taxon>
        <taxon>Alphaproteobacteria</taxon>
        <taxon>Hyphomicrobiales</taxon>
        <taxon>Chelatococcaceae</taxon>
        <taxon>Camelimonas</taxon>
    </lineage>
</organism>
<dbReference type="SMART" id="SM00850">
    <property type="entry name" value="LytTR"/>
    <property type="match status" value="1"/>
</dbReference>
<feature type="region of interest" description="Disordered" evidence="1">
    <location>
        <begin position="156"/>
        <end position="206"/>
    </location>
</feature>
<evidence type="ECO:0000313" key="5">
    <source>
        <dbReference type="Proteomes" id="UP001595536"/>
    </source>
</evidence>
<evidence type="ECO:0000259" key="3">
    <source>
        <dbReference type="PROSITE" id="PS50930"/>
    </source>
</evidence>
<dbReference type="Proteomes" id="UP001595536">
    <property type="component" value="Unassembled WGS sequence"/>
</dbReference>
<feature type="transmembrane region" description="Helical" evidence="2">
    <location>
        <begin position="92"/>
        <end position="117"/>
    </location>
</feature>
<dbReference type="GO" id="GO:0003677">
    <property type="term" value="F:DNA binding"/>
    <property type="evidence" value="ECO:0007669"/>
    <property type="project" value="UniProtKB-KW"/>
</dbReference>
<dbReference type="EMBL" id="JBHRUV010000071">
    <property type="protein sequence ID" value="MFC3267020.1"/>
    <property type="molecule type" value="Genomic_DNA"/>
</dbReference>
<dbReference type="RefSeq" id="WP_376868930.1">
    <property type="nucleotide sequence ID" value="NZ_JBHRUV010000071.1"/>
</dbReference>
<keyword evidence="2" id="KW-1133">Transmembrane helix</keyword>
<feature type="transmembrane region" description="Helical" evidence="2">
    <location>
        <begin position="29"/>
        <end position="47"/>
    </location>
</feature>
<feature type="transmembrane region" description="Helical" evidence="2">
    <location>
        <begin position="59"/>
        <end position="80"/>
    </location>
</feature>
<reference evidence="5" key="1">
    <citation type="journal article" date="2019" name="Int. J. Syst. Evol. Microbiol.">
        <title>The Global Catalogue of Microorganisms (GCM) 10K type strain sequencing project: providing services to taxonomists for standard genome sequencing and annotation.</title>
        <authorList>
            <consortium name="The Broad Institute Genomics Platform"/>
            <consortium name="The Broad Institute Genome Sequencing Center for Infectious Disease"/>
            <person name="Wu L."/>
            <person name="Ma J."/>
        </authorList>
    </citation>
    <scope>NUCLEOTIDE SEQUENCE [LARGE SCALE GENOMIC DNA]</scope>
    <source>
        <strain evidence="5">CCM 7941</strain>
    </source>
</reference>
<evidence type="ECO:0000256" key="1">
    <source>
        <dbReference type="SAM" id="MobiDB-lite"/>
    </source>
</evidence>
<keyword evidence="4" id="KW-0238">DNA-binding</keyword>
<feature type="compositionally biased region" description="Low complexity" evidence="1">
    <location>
        <begin position="173"/>
        <end position="188"/>
    </location>
</feature>
<dbReference type="InterPro" id="IPR007492">
    <property type="entry name" value="LytTR_DNA-bd_dom"/>
</dbReference>
<feature type="compositionally biased region" description="Pro residues" evidence="1">
    <location>
        <begin position="189"/>
        <end position="202"/>
    </location>
</feature>